<keyword evidence="2 4" id="KW-0012">Acyltransferase</keyword>
<dbReference type="InterPro" id="IPR000182">
    <property type="entry name" value="GNAT_dom"/>
</dbReference>
<accession>A0A1D8AW92</accession>
<dbReference type="CDD" id="cd04301">
    <property type="entry name" value="NAT_SF"/>
    <property type="match status" value="1"/>
</dbReference>
<dbReference type="InterPro" id="IPR016181">
    <property type="entry name" value="Acyl_CoA_acyltransferase"/>
</dbReference>
<dbReference type="Proteomes" id="UP000095228">
    <property type="component" value="Chromosome"/>
</dbReference>
<dbReference type="KEGG" id="obg:Verru16b_02227"/>
<name>A0A1D8AW92_9BACT</name>
<dbReference type="OrthoDB" id="9789605at2"/>
<dbReference type="GO" id="GO:0016747">
    <property type="term" value="F:acyltransferase activity, transferring groups other than amino-acyl groups"/>
    <property type="evidence" value="ECO:0007669"/>
    <property type="project" value="InterPro"/>
</dbReference>
<feature type="domain" description="N-acetyltransferase" evidence="3">
    <location>
        <begin position="2"/>
        <end position="171"/>
    </location>
</feature>
<evidence type="ECO:0000259" key="3">
    <source>
        <dbReference type="PROSITE" id="PS51186"/>
    </source>
</evidence>
<organism evidence="4 5">
    <name type="scientific">Lacunisphaera limnophila</name>
    <dbReference type="NCBI Taxonomy" id="1838286"/>
    <lineage>
        <taxon>Bacteria</taxon>
        <taxon>Pseudomonadati</taxon>
        <taxon>Verrucomicrobiota</taxon>
        <taxon>Opitutia</taxon>
        <taxon>Opitutales</taxon>
        <taxon>Opitutaceae</taxon>
        <taxon>Lacunisphaera</taxon>
    </lineage>
</organism>
<proteinExistence type="predicted"/>
<dbReference type="PROSITE" id="PS51186">
    <property type="entry name" value="GNAT"/>
    <property type="match status" value="1"/>
</dbReference>
<dbReference type="GO" id="GO:0006508">
    <property type="term" value="P:proteolysis"/>
    <property type="evidence" value="ECO:0007669"/>
    <property type="project" value="UniProtKB-KW"/>
</dbReference>
<sequence length="172" mass="19459">MRIIQKASIRDAKRLADLAERTFRDTFEADNSRANMDAHCSKSYSQDIQAEEIADPGMITLLSKDADELVGYAQLRWGHAPTCVMAEAPGEIQRLYVSKAWQGAGIAHDLMQACIAEMIRRQIDVVWLGVWERNPRAIAFYRKCGFTEVGEHIFTLGADRQRDVVMARSCRP</sequence>
<dbReference type="STRING" id="1838286.Verru16b_02227"/>
<dbReference type="PANTHER" id="PTHR43877">
    <property type="entry name" value="AMINOALKYLPHOSPHONATE N-ACETYLTRANSFERASE-RELATED-RELATED"/>
    <property type="match status" value="1"/>
</dbReference>
<keyword evidence="4" id="KW-0378">Hydrolase</keyword>
<dbReference type="InterPro" id="IPR050832">
    <property type="entry name" value="Bact_Acetyltransf"/>
</dbReference>
<dbReference type="GO" id="GO:0008233">
    <property type="term" value="F:peptidase activity"/>
    <property type="evidence" value="ECO:0007669"/>
    <property type="project" value="UniProtKB-KW"/>
</dbReference>
<evidence type="ECO:0000313" key="5">
    <source>
        <dbReference type="Proteomes" id="UP000095228"/>
    </source>
</evidence>
<dbReference type="PATRIC" id="fig|1838286.3.peg.2239"/>
<evidence type="ECO:0000256" key="1">
    <source>
        <dbReference type="ARBA" id="ARBA00022679"/>
    </source>
</evidence>
<dbReference type="EMBL" id="CP016094">
    <property type="protein sequence ID" value="AOS45151.1"/>
    <property type="molecule type" value="Genomic_DNA"/>
</dbReference>
<protein>
    <submittedName>
        <fullName evidence="4">Protease synthase and sporulation negative regulatory protein PAI 1</fullName>
        <ecNumber evidence="4">2.3.1.-</ecNumber>
    </submittedName>
</protein>
<evidence type="ECO:0000256" key="2">
    <source>
        <dbReference type="ARBA" id="ARBA00023315"/>
    </source>
</evidence>
<dbReference type="RefSeq" id="WP_069962335.1">
    <property type="nucleotide sequence ID" value="NZ_CP016094.1"/>
</dbReference>
<evidence type="ECO:0000313" key="4">
    <source>
        <dbReference type="EMBL" id="AOS45151.1"/>
    </source>
</evidence>
<dbReference type="SUPFAM" id="SSF55729">
    <property type="entry name" value="Acyl-CoA N-acyltransferases (Nat)"/>
    <property type="match status" value="1"/>
</dbReference>
<dbReference type="EC" id="2.3.1.-" evidence="4"/>
<gene>
    <name evidence="4" type="primary">paiA</name>
    <name evidence="4" type="ORF">Verru16b_02227</name>
</gene>
<keyword evidence="4" id="KW-0645">Protease</keyword>
<reference evidence="4 5" key="1">
    <citation type="submission" date="2016-06" db="EMBL/GenBank/DDBJ databases">
        <title>Three novel species with peptidoglycan cell walls form the new genus Lacunisphaera gen. nov. in the family Opitutaceae of the verrucomicrobial subdivision 4.</title>
        <authorList>
            <person name="Rast P."/>
            <person name="Gloeckner I."/>
            <person name="Jogler M."/>
            <person name="Boedeker C."/>
            <person name="Jeske O."/>
            <person name="Wiegand S."/>
            <person name="Reinhardt R."/>
            <person name="Schumann P."/>
            <person name="Rohde M."/>
            <person name="Spring S."/>
            <person name="Gloeckner F.O."/>
            <person name="Jogler C."/>
        </authorList>
    </citation>
    <scope>NUCLEOTIDE SEQUENCE [LARGE SCALE GENOMIC DNA]</scope>
    <source>
        <strain evidence="4 5">IG16b</strain>
    </source>
</reference>
<dbReference type="AlphaFoldDB" id="A0A1D8AW92"/>
<dbReference type="Pfam" id="PF00583">
    <property type="entry name" value="Acetyltransf_1"/>
    <property type="match status" value="1"/>
</dbReference>
<keyword evidence="5" id="KW-1185">Reference proteome</keyword>
<keyword evidence="1 4" id="KW-0808">Transferase</keyword>
<dbReference type="Gene3D" id="3.40.630.30">
    <property type="match status" value="1"/>
</dbReference>